<dbReference type="PANTHER" id="PTHR38011">
    <property type="entry name" value="DIHYDROFOLATE REDUCTASE FAMILY PROTEIN (AFU_ORTHOLOGUE AFUA_8G06820)"/>
    <property type="match status" value="1"/>
</dbReference>
<protein>
    <submittedName>
        <fullName evidence="6">5-amino-6-(5-phosphoribosylamino)uracil reductase</fullName>
        <ecNumber evidence="6">1.1.1.193</ecNumber>
    </submittedName>
</protein>
<dbReference type="Proteomes" id="UP000575985">
    <property type="component" value="Unassembled WGS sequence"/>
</dbReference>
<comment type="pathway">
    <text evidence="1">Cofactor biosynthesis; riboflavin biosynthesis.</text>
</comment>
<comment type="caution">
    <text evidence="6">The sequence shown here is derived from an EMBL/GenBank/DDBJ whole genome shotgun (WGS) entry which is preliminary data.</text>
</comment>
<dbReference type="SUPFAM" id="SSF53597">
    <property type="entry name" value="Dihydrofolate reductase-like"/>
    <property type="match status" value="1"/>
</dbReference>
<dbReference type="RefSeq" id="WP_179766879.1">
    <property type="nucleotide sequence ID" value="NZ_JACCFO010000001.1"/>
</dbReference>
<organism evidence="6 7">
    <name type="scientific">Streptomonospora nanhaiensis</name>
    <dbReference type="NCBI Taxonomy" id="1323731"/>
    <lineage>
        <taxon>Bacteria</taxon>
        <taxon>Bacillati</taxon>
        <taxon>Actinomycetota</taxon>
        <taxon>Actinomycetes</taxon>
        <taxon>Streptosporangiales</taxon>
        <taxon>Nocardiopsidaceae</taxon>
        <taxon>Streptomonospora</taxon>
    </lineage>
</organism>
<reference evidence="6 7" key="1">
    <citation type="submission" date="2020-07" db="EMBL/GenBank/DDBJ databases">
        <title>Sequencing the genomes of 1000 actinobacteria strains.</title>
        <authorList>
            <person name="Klenk H.-P."/>
        </authorList>
    </citation>
    <scope>NUCLEOTIDE SEQUENCE [LARGE SCALE GENOMIC DNA]</scope>
    <source>
        <strain evidence="6 7">DSM 45927</strain>
    </source>
</reference>
<keyword evidence="3 6" id="KW-0560">Oxidoreductase</keyword>
<feature type="domain" description="Bacterial bifunctional deaminase-reductase C-terminal" evidence="5">
    <location>
        <begin position="7"/>
        <end position="263"/>
    </location>
</feature>
<dbReference type="EC" id="1.1.1.193" evidence="6"/>
<dbReference type="Gene3D" id="3.40.430.10">
    <property type="entry name" value="Dihydrofolate Reductase, subunit A"/>
    <property type="match status" value="1"/>
</dbReference>
<evidence type="ECO:0000259" key="5">
    <source>
        <dbReference type="Pfam" id="PF01872"/>
    </source>
</evidence>
<dbReference type="GO" id="GO:0008703">
    <property type="term" value="F:5-amino-6-(5-phosphoribosylamino)uracil reductase activity"/>
    <property type="evidence" value="ECO:0007669"/>
    <property type="project" value="UniProtKB-EC"/>
</dbReference>
<evidence type="ECO:0000313" key="7">
    <source>
        <dbReference type="Proteomes" id="UP000575985"/>
    </source>
</evidence>
<evidence type="ECO:0000313" key="6">
    <source>
        <dbReference type="EMBL" id="NYI95348.1"/>
    </source>
</evidence>
<evidence type="ECO:0000256" key="1">
    <source>
        <dbReference type="ARBA" id="ARBA00005104"/>
    </source>
</evidence>
<dbReference type="PANTHER" id="PTHR38011:SF7">
    <property type="entry name" value="2,5-DIAMINO-6-RIBOSYLAMINO-4(3H)-PYRIMIDINONE 5'-PHOSPHATE REDUCTASE"/>
    <property type="match status" value="1"/>
</dbReference>
<sequence>MPDRSLPHTILSCAMSLDGYIDDTSPERLRLSSEADFDEIDALRAECDAILVGAGTVRSDNPRLLVRSARRREERLAQGKTGDIVKVVLSERGGLDPAARVFTTGDAAKLVYVGSAAHADTARRFAAARAPGDTPRAPGGADPARPDHPASSVHPAPLPPPADRPGAADADVVVVDAGPDCDLAGILADLAERGVRRLLVEGGTGVHTRFLTAGLADEIRVAIAPFFVGDPGAPRFVGAGDFANDPRHPMRLAEARALGDMVVLRYVPRTASPAEPGSAPNAASASDSAPAASASASDSAPAPDAAAPAFTTPTGRDR</sequence>
<dbReference type="InterPro" id="IPR024072">
    <property type="entry name" value="DHFR-like_dom_sf"/>
</dbReference>
<dbReference type="EMBL" id="JACCFO010000001">
    <property type="protein sequence ID" value="NYI95348.1"/>
    <property type="molecule type" value="Genomic_DNA"/>
</dbReference>
<feature type="region of interest" description="Disordered" evidence="4">
    <location>
        <begin position="128"/>
        <end position="167"/>
    </location>
</feature>
<evidence type="ECO:0000256" key="3">
    <source>
        <dbReference type="ARBA" id="ARBA00023002"/>
    </source>
</evidence>
<keyword evidence="7" id="KW-1185">Reference proteome</keyword>
<dbReference type="InterPro" id="IPR050765">
    <property type="entry name" value="Riboflavin_Biosynth_HTPR"/>
</dbReference>
<feature type="compositionally biased region" description="Low complexity" evidence="4">
    <location>
        <begin position="272"/>
        <end position="309"/>
    </location>
</feature>
<keyword evidence="2" id="KW-0521">NADP</keyword>
<accession>A0A853BIM1</accession>
<gene>
    <name evidence="6" type="ORF">HNR12_001625</name>
</gene>
<feature type="compositionally biased region" description="Low complexity" evidence="4">
    <location>
        <begin position="128"/>
        <end position="155"/>
    </location>
</feature>
<evidence type="ECO:0000256" key="4">
    <source>
        <dbReference type="SAM" id="MobiDB-lite"/>
    </source>
</evidence>
<name>A0A853BIM1_9ACTN</name>
<dbReference type="Pfam" id="PF01872">
    <property type="entry name" value="RibD_C"/>
    <property type="match status" value="1"/>
</dbReference>
<feature type="region of interest" description="Disordered" evidence="4">
    <location>
        <begin position="272"/>
        <end position="318"/>
    </location>
</feature>
<evidence type="ECO:0000256" key="2">
    <source>
        <dbReference type="ARBA" id="ARBA00022857"/>
    </source>
</evidence>
<dbReference type="GO" id="GO:0009231">
    <property type="term" value="P:riboflavin biosynthetic process"/>
    <property type="evidence" value="ECO:0007669"/>
    <property type="project" value="InterPro"/>
</dbReference>
<proteinExistence type="predicted"/>
<dbReference type="InterPro" id="IPR002734">
    <property type="entry name" value="RibDG_C"/>
</dbReference>
<dbReference type="AlphaFoldDB" id="A0A853BIM1"/>